<feature type="domain" description="Pyridoxamine 5'-phosphate oxidase N-terminal" evidence="1">
    <location>
        <begin position="174"/>
        <end position="268"/>
    </location>
</feature>
<dbReference type="OrthoDB" id="9796486at2"/>
<dbReference type="PANTHER" id="PTHR42815:SF2">
    <property type="entry name" value="FAD-BINDING, PUTATIVE (AFU_ORTHOLOGUE AFUA_6G07600)-RELATED"/>
    <property type="match status" value="1"/>
</dbReference>
<evidence type="ECO:0000259" key="1">
    <source>
        <dbReference type="Pfam" id="PF01243"/>
    </source>
</evidence>
<sequence>MGHTYHKGELKIQEKFGEQKIADRAGRMINNAIIPGASAFIENQNSCIISSMDINNNVWISLLVGEIGFVEVPDLTNLFFRSKKITSSDTDIFYDNIKENPNVGSLFIEFSSRRRYRINGKVITNAIGIGLNIEEAYPNCPKYIQRRLSAVSKILEANAPSIKSGESLSQLHIDWITKSDTLFVGTVDSTNSLDASHRGGKEGFVEVLDDNTLKIPDYKGNKMYNTLGNILENKNAGLLFIDFEKKRTLQLTGKAELLFDQTTEADHLKTTGTGRYWLFKTKAWIQTDNHHQMEWEFLDASPLNP</sequence>
<keyword evidence="3" id="KW-1185">Reference proteome</keyword>
<dbReference type="PANTHER" id="PTHR42815">
    <property type="entry name" value="FAD-BINDING, PUTATIVE (AFU_ORTHOLOGUE AFUA_6G07600)-RELATED"/>
    <property type="match status" value="1"/>
</dbReference>
<evidence type="ECO:0000313" key="2">
    <source>
        <dbReference type="EMBL" id="OEK07410.1"/>
    </source>
</evidence>
<dbReference type="EMBL" id="MDJD01000048">
    <property type="protein sequence ID" value="OEK07410.1"/>
    <property type="molecule type" value="Genomic_DNA"/>
</dbReference>
<organism evidence="2 3">
    <name type="scientific">Flavivirga aquatica</name>
    <dbReference type="NCBI Taxonomy" id="1849968"/>
    <lineage>
        <taxon>Bacteria</taxon>
        <taxon>Pseudomonadati</taxon>
        <taxon>Bacteroidota</taxon>
        <taxon>Flavobacteriia</taxon>
        <taxon>Flavobacteriales</taxon>
        <taxon>Flavobacteriaceae</taxon>
        <taxon>Flavivirga</taxon>
    </lineage>
</organism>
<gene>
    <name evidence="2" type="ORF">A8C32_18430</name>
</gene>
<dbReference type="RefSeq" id="WP_069830899.1">
    <property type="nucleotide sequence ID" value="NZ_MDJD01000048.1"/>
</dbReference>
<dbReference type="AlphaFoldDB" id="A0A1E5T7S7"/>
<dbReference type="Proteomes" id="UP000095713">
    <property type="component" value="Unassembled WGS sequence"/>
</dbReference>
<comment type="caution">
    <text evidence="2">The sequence shown here is derived from an EMBL/GenBank/DDBJ whole genome shotgun (WGS) entry which is preliminary data.</text>
</comment>
<evidence type="ECO:0000313" key="3">
    <source>
        <dbReference type="Proteomes" id="UP000095713"/>
    </source>
</evidence>
<dbReference type="Pfam" id="PF01243">
    <property type="entry name" value="PNPOx_N"/>
    <property type="match status" value="1"/>
</dbReference>
<dbReference type="InterPro" id="IPR011576">
    <property type="entry name" value="Pyridox_Oxase_N"/>
</dbReference>
<dbReference type="Gene3D" id="2.30.110.10">
    <property type="entry name" value="Electron Transport, Fmn-binding Protein, Chain A"/>
    <property type="match status" value="2"/>
</dbReference>
<protein>
    <recommendedName>
        <fullName evidence="1">Pyridoxamine 5'-phosphate oxidase N-terminal domain-containing protein</fullName>
    </recommendedName>
</protein>
<proteinExistence type="predicted"/>
<reference evidence="2 3" key="1">
    <citation type="submission" date="2016-05" db="EMBL/GenBank/DDBJ databases">
        <title>Draft Genome Sequence of Algibacter sp. Strain SK-16 Isolated from the Surface Water of Aburatsubo Inlet.</title>
        <authorList>
            <person name="Wong S.-K."/>
            <person name="Yoshizawa S."/>
            <person name="Nakajima Y."/>
            <person name="Ogura Y."/>
            <person name="Tetsuya H."/>
            <person name="Hamasaki K."/>
        </authorList>
    </citation>
    <scope>NUCLEOTIDE SEQUENCE [LARGE SCALE GENOMIC DNA]</scope>
    <source>
        <strain evidence="2 3">SK-16</strain>
    </source>
</reference>
<accession>A0A1E5T7S7</accession>
<dbReference type="InterPro" id="IPR012349">
    <property type="entry name" value="Split_barrel_FMN-bd"/>
</dbReference>
<name>A0A1E5T7S7_9FLAO</name>
<dbReference type="SUPFAM" id="SSF50475">
    <property type="entry name" value="FMN-binding split barrel"/>
    <property type="match status" value="2"/>
</dbReference>
<dbReference type="STRING" id="1849968.A8C32_18430"/>